<sequence>MRTICQPWPGLATPQAGAAGSGLGLQSIHKPLPPGHGRRSPEVQRQPGQPYQKWKNLWQIVFN</sequence>
<feature type="region of interest" description="Disordered" evidence="1">
    <location>
        <begin position="1"/>
        <end position="49"/>
    </location>
</feature>
<reference evidence="2 3" key="1">
    <citation type="submission" date="2017-08" db="EMBL/GenBank/DDBJ databases">
        <title>WGS of Clinical strains of the CDC Group NO-1 linked to zoonotic infections in humans.</title>
        <authorList>
            <person name="Bernier A.-M."/>
            <person name="Bernard K."/>
        </authorList>
    </citation>
    <scope>NUCLEOTIDE SEQUENCE [LARGE SCALE GENOMIC DNA]</scope>
    <source>
        <strain evidence="2 3">NML79-0751</strain>
    </source>
</reference>
<proteinExistence type="predicted"/>
<evidence type="ECO:0000313" key="2">
    <source>
        <dbReference type="EMBL" id="PAT40312.1"/>
    </source>
</evidence>
<comment type="caution">
    <text evidence="2">The sequence shown here is derived from an EMBL/GenBank/DDBJ whole genome shotgun (WGS) entry which is preliminary data.</text>
</comment>
<dbReference type="Proteomes" id="UP000218644">
    <property type="component" value="Unassembled WGS sequence"/>
</dbReference>
<dbReference type="AlphaFoldDB" id="A0A2A2ARH5"/>
<evidence type="ECO:0000313" key="3">
    <source>
        <dbReference type="Proteomes" id="UP000218644"/>
    </source>
</evidence>
<gene>
    <name evidence="2" type="ORF">CK623_06400</name>
</gene>
<name>A0A2A2ARH5_9BURK</name>
<organism evidence="2 3">
    <name type="scientific">Vandammella animalimorsus</name>
    <dbReference type="NCBI Taxonomy" id="2029117"/>
    <lineage>
        <taxon>Bacteria</taxon>
        <taxon>Pseudomonadati</taxon>
        <taxon>Pseudomonadota</taxon>
        <taxon>Betaproteobacteria</taxon>
        <taxon>Burkholderiales</taxon>
        <taxon>Comamonadaceae</taxon>
        <taxon>Vandammella</taxon>
    </lineage>
</organism>
<dbReference type="EMBL" id="NSJD01000007">
    <property type="protein sequence ID" value="PAT40312.1"/>
    <property type="molecule type" value="Genomic_DNA"/>
</dbReference>
<protein>
    <submittedName>
        <fullName evidence="2">Uncharacterized protein</fullName>
    </submittedName>
</protein>
<accession>A0A2A2ARH5</accession>
<evidence type="ECO:0000256" key="1">
    <source>
        <dbReference type="SAM" id="MobiDB-lite"/>
    </source>
</evidence>